<name>A0AAU9P0S4_9ASTR</name>
<evidence type="ECO:0000313" key="3">
    <source>
        <dbReference type="Proteomes" id="UP001157418"/>
    </source>
</evidence>
<gene>
    <name evidence="2" type="ORF">LVIROSA_LOCUS29538</name>
</gene>
<dbReference type="Proteomes" id="UP001157418">
    <property type="component" value="Unassembled WGS sequence"/>
</dbReference>
<dbReference type="InterPro" id="IPR008808">
    <property type="entry name" value="Powdery_mildew-R_dom"/>
</dbReference>
<keyword evidence="3" id="KW-1185">Reference proteome</keyword>
<dbReference type="PROSITE" id="PS51153">
    <property type="entry name" value="RPW8"/>
    <property type="match status" value="1"/>
</dbReference>
<dbReference type="AlphaFoldDB" id="A0AAU9P0S4"/>
<sequence length="266" mass="30778">MNQKLDRLEAEWKMLRDEMQRAIKLVKKCSKVKWNIIKKSAYRQKLKDVNGNLLRFFEFEVQALQSRNIRETLLEIKPQEMAFLKDPNISQSISTLANLVISVAQTTANFKPELKLLVLTLERIAPIIQDTIIMNQKLDRPEAEWKMLRDEKKRAIKLVKKCSKIKWNIIKKSAYRQKLKDVNGGVRNPSGSLSSSFRTDQSRCENIEREKYGWCVPELPSGIVAFDEQLEKLKAEVVACINGGGDGSSMDYDYRSLLADVERLLW</sequence>
<protein>
    <recommendedName>
        <fullName evidence="1">RPW8 domain-containing protein</fullName>
    </recommendedName>
</protein>
<accession>A0AAU9P0S4</accession>
<organism evidence="2 3">
    <name type="scientific">Lactuca virosa</name>
    <dbReference type="NCBI Taxonomy" id="75947"/>
    <lineage>
        <taxon>Eukaryota</taxon>
        <taxon>Viridiplantae</taxon>
        <taxon>Streptophyta</taxon>
        <taxon>Embryophyta</taxon>
        <taxon>Tracheophyta</taxon>
        <taxon>Spermatophyta</taxon>
        <taxon>Magnoliopsida</taxon>
        <taxon>eudicotyledons</taxon>
        <taxon>Gunneridae</taxon>
        <taxon>Pentapetalae</taxon>
        <taxon>asterids</taxon>
        <taxon>campanulids</taxon>
        <taxon>Asterales</taxon>
        <taxon>Asteraceae</taxon>
        <taxon>Cichorioideae</taxon>
        <taxon>Cichorieae</taxon>
        <taxon>Lactucinae</taxon>
        <taxon>Lactuca</taxon>
    </lineage>
</organism>
<dbReference type="EMBL" id="CAKMRJ010005523">
    <property type="protein sequence ID" value="CAH1443634.1"/>
    <property type="molecule type" value="Genomic_DNA"/>
</dbReference>
<reference evidence="2 3" key="1">
    <citation type="submission" date="2022-01" db="EMBL/GenBank/DDBJ databases">
        <authorList>
            <person name="Xiong W."/>
            <person name="Schranz E."/>
        </authorList>
    </citation>
    <scope>NUCLEOTIDE SEQUENCE [LARGE SCALE GENOMIC DNA]</scope>
</reference>
<dbReference type="Pfam" id="PF05659">
    <property type="entry name" value="RPW8"/>
    <property type="match status" value="2"/>
</dbReference>
<comment type="caution">
    <text evidence="2">The sequence shown here is derived from an EMBL/GenBank/DDBJ whole genome shotgun (WGS) entry which is preliminary data.</text>
</comment>
<evidence type="ECO:0000313" key="2">
    <source>
        <dbReference type="EMBL" id="CAH1443634.1"/>
    </source>
</evidence>
<proteinExistence type="predicted"/>
<feature type="domain" description="RPW8" evidence="1">
    <location>
        <begin position="1"/>
        <end position="95"/>
    </location>
</feature>
<evidence type="ECO:0000259" key="1">
    <source>
        <dbReference type="PROSITE" id="PS51153"/>
    </source>
</evidence>